<name>A0A841H6E9_9BACT</name>
<evidence type="ECO:0000256" key="1">
    <source>
        <dbReference type="SAM" id="MobiDB-lite"/>
    </source>
</evidence>
<dbReference type="SUPFAM" id="SSF109854">
    <property type="entry name" value="DinB/YfiT-like putative metalloenzymes"/>
    <property type="match status" value="1"/>
</dbReference>
<comment type="caution">
    <text evidence="2">The sequence shown here is derived from an EMBL/GenBank/DDBJ whole genome shotgun (WGS) entry which is preliminary data.</text>
</comment>
<protein>
    <recommendedName>
        <fullName evidence="4">DinB family protein</fullName>
    </recommendedName>
</protein>
<sequence>MNESRSLLQHFLAALAYRTQKALRGAPADFGDFRAGTHVRTPHELLWHMTGLMGYARTMLHGGDFAPPPLPSLADEVERFHATLTALSADFADPALNASISDAQFLQGPLADAMTHAGQLAMLRRLAGAPVASENFIVAEIRADNTSSAQPEPAAPDAWWRPDQPPQPPGPPPREDPDA</sequence>
<dbReference type="Gene3D" id="1.20.120.450">
    <property type="entry name" value="dinb family like domain"/>
    <property type="match status" value="1"/>
</dbReference>
<reference evidence="2 3" key="1">
    <citation type="submission" date="2020-08" db="EMBL/GenBank/DDBJ databases">
        <title>Genomic Encyclopedia of Type Strains, Phase IV (KMG-IV): sequencing the most valuable type-strain genomes for metagenomic binning, comparative biology and taxonomic classification.</title>
        <authorList>
            <person name="Goeker M."/>
        </authorList>
    </citation>
    <scope>NUCLEOTIDE SEQUENCE [LARGE SCALE GENOMIC DNA]</scope>
    <source>
        <strain evidence="2 3">DSM 29007</strain>
    </source>
</reference>
<dbReference type="EMBL" id="JACHIA010000027">
    <property type="protein sequence ID" value="MBB6073680.1"/>
    <property type="molecule type" value="Genomic_DNA"/>
</dbReference>
<dbReference type="InterPro" id="IPR034660">
    <property type="entry name" value="DinB/YfiT-like"/>
</dbReference>
<keyword evidence="3" id="KW-1185">Reference proteome</keyword>
<feature type="region of interest" description="Disordered" evidence="1">
    <location>
        <begin position="143"/>
        <end position="179"/>
    </location>
</feature>
<evidence type="ECO:0000313" key="3">
    <source>
        <dbReference type="Proteomes" id="UP000582837"/>
    </source>
</evidence>
<feature type="compositionally biased region" description="Low complexity" evidence="1">
    <location>
        <begin position="151"/>
        <end position="162"/>
    </location>
</feature>
<proteinExistence type="predicted"/>
<accession>A0A841H6E9</accession>
<dbReference type="Proteomes" id="UP000582837">
    <property type="component" value="Unassembled WGS sequence"/>
</dbReference>
<dbReference type="AlphaFoldDB" id="A0A841H6E9"/>
<feature type="compositionally biased region" description="Pro residues" evidence="1">
    <location>
        <begin position="163"/>
        <end position="172"/>
    </location>
</feature>
<gene>
    <name evidence="2" type="ORF">HNQ61_005351</name>
</gene>
<organism evidence="2 3">
    <name type="scientific">Longimicrobium terrae</name>
    <dbReference type="NCBI Taxonomy" id="1639882"/>
    <lineage>
        <taxon>Bacteria</taxon>
        <taxon>Pseudomonadati</taxon>
        <taxon>Gemmatimonadota</taxon>
        <taxon>Longimicrobiia</taxon>
        <taxon>Longimicrobiales</taxon>
        <taxon>Longimicrobiaceae</taxon>
        <taxon>Longimicrobium</taxon>
    </lineage>
</organism>
<evidence type="ECO:0008006" key="4">
    <source>
        <dbReference type="Google" id="ProtNLM"/>
    </source>
</evidence>
<dbReference type="RefSeq" id="WP_183685767.1">
    <property type="nucleotide sequence ID" value="NZ_JABDTL010000001.1"/>
</dbReference>
<evidence type="ECO:0000313" key="2">
    <source>
        <dbReference type="EMBL" id="MBB6073680.1"/>
    </source>
</evidence>